<comment type="caution">
    <text evidence="6">The sequence shown here is derived from an EMBL/GenBank/DDBJ whole genome shotgun (WGS) entry which is preliminary data.</text>
</comment>
<comment type="subcellular location">
    <subcellularLocation>
        <location evidence="5">Cell membrane</location>
        <topology evidence="5">Multi-pass membrane protein</topology>
    </subcellularLocation>
    <subcellularLocation>
        <location evidence="1">Membrane</location>
        <topology evidence="1">Multi-pass membrane protein</topology>
    </subcellularLocation>
</comment>
<keyword evidence="3 5" id="KW-1133">Transmembrane helix</keyword>
<protein>
    <recommendedName>
        <fullName evidence="5">Probable membrane transporter protein</fullName>
    </recommendedName>
</protein>
<evidence type="ECO:0000313" key="7">
    <source>
        <dbReference type="Proteomes" id="UP000316624"/>
    </source>
</evidence>
<proteinExistence type="inferred from homology"/>
<evidence type="ECO:0000256" key="2">
    <source>
        <dbReference type="ARBA" id="ARBA00022692"/>
    </source>
</evidence>
<dbReference type="Proteomes" id="UP000316624">
    <property type="component" value="Unassembled WGS sequence"/>
</dbReference>
<name>A0A562K7G1_SPHWJ</name>
<feature type="transmembrane region" description="Helical" evidence="5">
    <location>
        <begin position="122"/>
        <end position="140"/>
    </location>
</feature>
<comment type="similarity">
    <text evidence="5">Belongs to the 4-toluene sulfonate uptake permease (TSUP) (TC 2.A.102) family.</text>
</comment>
<dbReference type="PANTHER" id="PTHR43701:SF2">
    <property type="entry name" value="MEMBRANE TRANSPORTER PROTEIN YJNA-RELATED"/>
    <property type="match status" value="1"/>
</dbReference>
<evidence type="ECO:0000313" key="6">
    <source>
        <dbReference type="EMBL" id="TWH91350.1"/>
    </source>
</evidence>
<feature type="transmembrane region" description="Helical" evidence="5">
    <location>
        <begin position="223"/>
        <end position="240"/>
    </location>
</feature>
<dbReference type="InterPro" id="IPR051598">
    <property type="entry name" value="TSUP/Inactive_protease-like"/>
</dbReference>
<keyword evidence="7" id="KW-1185">Reference proteome</keyword>
<feature type="transmembrane region" description="Helical" evidence="5">
    <location>
        <begin position="54"/>
        <end position="79"/>
    </location>
</feature>
<feature type="transmembrane region" description="Helical" evidence="5">
    <location>
        <begin position="252"/>
        <end position="271"/>
    </location>
</feature>
<dbReference type="AlphaFoldDB" id="A0A562K7G1"/>
<feature type="transmembrane region" description="Helical" evidence="5">
    <location>
        <begin position="91"/>
        <end position="110"/>
    </location>
</feature>
<evidence type="ECO:0000256" key="1">
    <source>
        <dbReference type="ARBA" id="ARBA00004141"/>
    </source>
</evidence>
<organism evidence="6 7">
    <name type="scientific">Sphingobium wenxiniae (strain DSM 21828 / CGMCC 1.7748 / JZ-1)</name>
    <dbReference type="NCBI Taxonomy" id="595605"/>
    <lineage>
        <taxon>Bacteria</taxon>
        <taxon>Pseudomonadati</taxon>
        <taxon>Pseudomonadota</taxon>
        <taxon>Alphaproteobacteria</taxon>
        <taxon>Sphingomonadales</taxon>
        <taxon>Sphingomonadaceae</taxon>
        <taxon>Sphingobium</taxon>
    </lineage>
</organism>
<evidence type="ECO:0000256" key="5">
    <source>
        <dbReference type="RuleBase" id="RU363041"/>
    </source>
</evidence>
<feature type="transmembrane region" description="Helical" evidence="5">
    <location>
        <begin position="160"/>
        <end position="186"/>
    </location>
</feature>
<keyword evidence="2 5" id="KW-0812">Transmembrane</keyword>
<accession>A0A562K7G1</accession>
<keyword evidence="5" id="KW-1003">Cell membrane</keyword>
<dbReference type="EMBL" id="VLKK01000017">
    <property type="protein sequence ID" value="TWH91350.1"/>
    <property type="molecule type" value="Genomic_DNA"/>
</dbReference>
<gene>
    <name evidence="6" type="ORF">IQ35_03277</name>
</gene>
<dbReference type="InterPro" id="IPR002781">
    <property type="entry name" value="TM_pro_TauE-like"/>
</dbReference>
<reference evidence="6 7" key="1">
    <citation type="journal article" date="2015" name="Stand. Genomic Sci.">
        <title>Genomic Encyclopedia of Bacterial and Archaeal Type Strains, Phase III: the genomes of soil and plant-associated and newly described type strains.</title>
        <authorList>
            <person name="Whitman W.B."/>
            <person name="Woyke T."/>
            <person name="Klenk H.P."/>
            <person name="Zhou Y."/>
            <person name="Lilburn T.G."/>
            <person name="Beck B.J."/>
            <person name="De Vos P."/>
            <person name="Vandamme P."/>
            <person name="Eisen J.A."/>
            <person name="Garrity G."/>
            <person name="Hugenholtz P."/>
            <person name="Kyrpides N.C."/>
        </authorList>
    </citation>
    <scope>NUCLEOTIDE SEQUENCE [LARGE SCALE GENOMIC DNA]</scope>
    <source>
        <strain evidence="6 7">CGMCC 1.7748</strain>
    </source>
</reference>
<keyword evidence="4 5" id="KW-0472">Membrane</keyword>
<dbReference type="PANTHER" id="PTHR43701">
    <property type="entry name" value="MEMBRANE TRANSPORTER PROTEIN MJ0441-RELATED"/>
    <property type="match status" value="1"/>
</dbReference>
<sequence>MARWSPSDRNGPERNGEVTLEPLQYLLGILSGSLVGFSLGLVGGGGSILAVPLMVYLVGVPSAHVAIGTSALAVAANAVTGLVQHARAHNVKWRCGGMFAAAGVIGALAGSTFGKMVDGEKLLFLFALVMLLVGGVMLKGRGDPGNPGAECNREKAPKVLGYGLGSGLFSGFFGIGGGFLIVPGLVASTGMPILFAVGTSLVAVTAFGLATAANYAFSGLVDWPLAILFIVGGAVGSFAGTRLASRLGAQSGRLTVVFAMLIFAVAAYMLWRSAGAFVGL</sequence>
<feature type="transmembrane region" description="Helical" evidence="5">
    <location>
        <begin position="193"/>
        <end position="217"/>
    </location>
</feature>
<dbReference type="Pfam" id="PF01925">
    <property type="entry name" value="TauE"/>
    <property type="match status" value="1"/>
</dbReference>
<dbReference type="GO" id="GO:0005886">
    <property type="term" value="C:plasma membrane"/>
    <property type="evidence" value="ECO:0007669"/>
    <property type="project" value="UniProtKB-SubCell"/>
</dbReference>
<evidence type="ECO:0000256" key="3">
    <source>
        <dbReference type="ARBA" id="ARBA00022989"/>
    </source>
</evidence>
<evidence type="ECO:0000256" key="4">
    <source>
        <dbReference type="ARBA" id="ARBA00023136"/>
    </source>
</evidence>